<feature type="region of interest" description="Disordered" evidence="6">
    <location>
        <begin position="561"/>
        <end position="584"/>
    </location>
</feature>
<feature type="transmembrane region" description="Helical" evidence="7">
    <location>
        <begin position="62"/>
        <end position="93"/>
    </location>
</feature>
<dbReference type="GO" id="GO:0022857">
    <property type="term" value="F:transmembrane transporter activity"/>
    <property type="evidence" value="ECO:0007669"/>
    <property type="project" value="InterPro"/>
</dbReference>
<evidence type="ECO:0000256" key="6">
    <source>
        <dbReference type="SAM" id="MobiDB-lite"/>
    </source>
</evidence>
<dbReference type="Gramene" id="rna-AYBTSS11_LOCUS25981">
    <property type="protein sequence ID" value="CAJ1973914.1"/>
    <property type="gene ID" value="gene-AYBTSS11_LOCUS25981"/>
</dbReference>
<feature type="transmembrane region" description="Helical" evidence="7">
    <location>
        <begin position="330"/>
        <end position="350"/>
    </location>
</feature>
<dbReference type="Proteomes" id="UP001189624">
    <property type="component" value="Chromosome 9"/>
</dbReference>
<dbReference type="SUPFAM" id="SSF103481">
    <property type="entry name" value="Multidrug resistance efflux transporter EmrE"/>
    <property type="match status" value="3"/>
</dbReference>
<evidence type="ECO:0000313" key="9">
    <source>
        <dbReference type="EMBL" id="CAJ1973914.1"/>
    </source>
</evidence>
<feature type="transmembrane region" description="Helical" evidence="7">
    <location>
        <begin position="210"/>
        <end position="229"/>
    </location>
</feature>
<feature type="transmembrane region" description="Helical" evidence="7">
    <location>
        <begin position="298"/>
        <end position="318"/>
    </location>
</feature>
<dbReference type="EMBL" id="OY731406">
    <property type="protein sequence ID" value="CAJ1973914.1"/>
    <property type="molecule type" value="Genomic_DNA"/>
</dbReference>
<proteinExistence type="inferred from homology"/>
<organism evidence="9 10">
    <name type="scientific">Sphenostylis stenocarpa</name>
    <dbReference type="NCBI Taxonomy" id="92480"/>
    <lineage>
        <taxon>Eukaryota</taxon>
        <taxon>Viridiplantae</taxon>
        <taxon>Streptophyta</taxon>
        <taxon>Embryophyta</taxon>
        <taxon>Tracheophyta</taxon>
        <taxon>Spermatophyta</taxon>
        <taxon>Magnoliopsida</taxon>
        <taxon>eudicotyledons</taxon>
        <taxon>Gunneridae</taxon>
        <taxon>Pentapetalae</taxon>
        <taxon>rosids</taxon>
        <taxon>fabids</taxon>
        <taxon>Fabales</taxon>
        <taxon>Fabaceae</taxon>
        <taxon>Papilionoideae</taxon>
        <taxon>50 kb inversion clade</taxon>
        <taxon>NPAAA clade</taxon>
        <taxon>indigoferoid/millettioid clade</taxon>
        <taxon>Phaseoleae</taxon>
        <taxon>Sphenostylis</taxon>
    </lineage>
</organism>
<comment type="similarity">
    <text evidence="2">Belongs to the drug/metabolite transporter (DMT) superfamily. Plant drug/metabolite exporter (P-DME) (TC 2.A.7.4) family.</text>
</comment>
<feature type="domain" description="EamA" evidence="8">
    <location>
        <begin position="395"/>
        <end position="532"/>
    </location>
</feature>
<feature type="transmembrane region" description="Helical" evidence="7">
    <location>
        <begin position="425"/>
        <end position="448"/>
    </location>
</feature>
<evidence type="ECO:0000256" key="4">
    <source>
        <dbReference type="ARBA" id="ARBA00022989"/>
    </source>
</evidence>
<sequence length="584" mass="62469">MVIASSFMVNESTDWILRQPEILAVAYSGTIASALNYGIITWSNKILGPALVSLYNPLQPAFSAFLSQIFLGTPIYLGSILGGSLIVAGLYIVTWASYREKQKTFVVTPNGSWISEPLIHEKGEYQNSGSSNSLSKPSSSNEWLNDNVPGFGTKHCGWFWHHCFNDRTNPTTPFGVLEGVGVVVESGFIPMGAAGVGVGVGGDIWKAHTAMAMVQLFNGIYHVITKVALNVGVNQLVFCVFRDAIALSILAPLAYIREKRIRPPTTKNLLVSFFFLGLTGIFGNQLLFLIGLSYTNPSYAAAIQPAIPVFTFMLAVMMGTERVNLARYDGLAKVGGTIICVSGAILMVLYRGPALIGHAPIDHGTQNEISAKGQPEPTGWLIGALQAIGFDRFHLGVLCLIGNCICMAAFLAIQAPVLKKYPANISVTAYSYLFGTLLMVTVSSFVNTESSDWSLASSEVLAVIYAGTVASALNYGLITWCNKILGPAMVSIYNPLQPAFSAILSQIFLGSPIYLGSIIGGSFIITGLYLVTWASFKEKQANLGGGVAAHASWVSEPLVHDRSPLQKGHPFSGSSTASPKALSD</sequence>
<dbReference type="GO" id="GO:0016020">
    <property type="term" value="C:membrane"/>
    <property type="evidence" value="ECO:0007669"/>
    <property type="project" value="UniProtKB-SubCell"/>
</dbReference>
<dbReference type="PANTHER" id="PTHR31218">
    <property type="entry name" value="WAT1-RELATED PROTEIN"/>
    <property type="match status" value="1"/>
</dbReference>
<feature type="domain" description="EamA" evidence="8">
    <location>
        <begin position="210"/>
        <end position="348"/>
    </location>
</feature>
<dbReference type="Pfam" id="PF00892">
    <property type="entry name" value="EamA"/>
    <property type="match status" value="3"/>
</dbReference>
<keyword evidence="4 7" id="KW-1133">Transmembrane helix</keyword>
<dbReference type="InterPro" id="IPR030184">
    <property type="entry name" value="WAT1-related"/>
</dbReference>
<dbReference type="AlphaFoldDB" id="A0AA86VVF8"/>
<keyword evidence="5 7" id="KW-0472">Membrane</keyword>
<evidence type="ECO:0000313" key="10">
    <source>
        <dbReference type="Proteomes" id="UP001189624"/>
    </source>
</evidence>
<feature type="transmembrane region" description="Helical" evidence="7">
    <location>
        <begin position="268"/>
        <end position="292"/>
    </location>
</feature>
<feature type="transmembrane region" description="Helical" evidence="7">
    <location>
        <begin position="490"/>
        <end position="508"/>
    </location>
</feature>
<protein>
    <recommendedName>
        <fullName evidence="8">EamA domain-containing protein</fullName>
    </recommendedName>
</protein>
<reference evidence="9" key="1">
    <citation type="submission" date="2023-10" db="EMBL/GenBank/DDBJ databases">
        <authorList>
            <person name="Domelevo Entfellner J.-B."/>
        </authorList>
    </citation>
    <scope>NUCLEOTIDE SEQUENCE</scope>
</reference>
<dbReference type="InterPro" id="IPR037185">
    <property type="entry name" value="EmrE-like"/>
</dbReference>
<feature type="domain" description="EamA" evidence="8">
    <location>
        <begin position="15"/>
        <end position="94"/>
    </location>
</feature>
<name>A0AA86VVF8_9FABA</name>
<feature type="transmembrane region" description="Helical" evidence="7">
    <location>
        <begin position="393"/>
        <end position="413"/>
    </location>
</feature>
<keyword evidence="10" id="KW-1185">Reference proteome</keyword>
<evidence type="ECO:0000256" key="1">
    <source>
        <dbReference type="ARBA" id="ARBA00004141"/>
    </source>
</evidence>
<feature type="transmembrane region" description="Helical" evidence="7">
    <location>
        <begin position="21"/>
        <end position="42"/>
    </location>
</feature>
<evidence type="ECO:0000259" key="8">
    <source>
        <dbReference type="Pfam" id="PF00892"/>
    </source>
</evidence>
<dbReference type="InterPro" id="IPR000620">
    <property type="entry name" value="EamA_dom"/>
</dbReference>
<evidence type="ECO:0000256" key="5">
    <source>
        <dbReference type="ARBA" id="ARBA00023136"/>
    </source>
</evidence>
<evidence type="ECO:0000256" key="2">
    <source>
        <dbReference type="ARBA" id="ARBA00007635"/>
    </source>
</evidence>
<feature type="transmembrane region" description="Helical" evidence="7">
    <location>
        <begin position="514"/>
        <end position="536"/>
    </location>
</feature>
<comment type="subcellular location">
    <subcellularLocation>
        <location evidence="1">Membrane</location>
        <topology evidence="1">Multi-pass membrane protein</topology>
    </subcellularLocation>
</comment>
<accession>A0AA86VVF8</accession>
<keyword evidence="3 7" id="KW-0812">Transmembrane</keyword>
<evidence type="ECO:0000256" key="3">
    <source>
        <dbReference type="ARBA" id="ARBA00022692"/>
    </source>
</evidence>
<evidence type="ECO:0000256" key="7">
    <source>
        <dbReference type="SAM" id="Phobius"/>
    </source>
</evidence>
<feature type="transmembrane region" description="Helical" evidence="7">
    <location>
        <begin position="460"/>
        <end position="478"/>
    </location>
</feature>
<gene>
    <name evidence="9" type="ORF">AYBTSS11_LOCUS25981</name>
</gene>